<protein>
    <submittedName>
        <fullName evidence="3">4-oxalocrotonate decarboxylase</fullName>
    </submittedName>
</protein>
<dbReference type="InterPro" id="IPR011234">
    <property type="entry name" value="Fumarylacetoacetase-like_C"/>
</dbReference>
<organism evidence="3 4">
    <name type="scientific">Brevibacillus nitrificans</name>
    <dbReference type="NCBI Taxonomy" id="651560"/>
    <lineage>
        <taxon>Bacteria</taxon>
        <taxon>Bacillati</taxon>
        <taxon>Bacillota</taxon>
        <taxon>Bacilli</taxon>
        <taxon>Bacillales</taxon>
        <taxon>Paenibacillaceae</taxon>
        <taxon>Brevibacillus</taxon>
    </lineage>
</organism>
<evidence type="ECO:0000259" key="2">
    <source>
        <dbReference type="Pfam" id="PF01557"/>
    </source>
</evidence>
<dbReference type="GO" id="GO:0008684">
    <property type="term" value="F:2-oxopent-4-enoate hydratase activity"/>
    <property type="evidence" value="ECO:0007669"/>
    <property type="project" value="TreeGrafter"/>
</dbReference>
<evidence type="ECO:0000313" key="4">
    <source>
        <dbReference type="Proteomes" id="UP000269573"/>
    </source>
</evidence>
<reference evidence="3 4" key="1">
    <citation type="submission" date="2018-10" db="EMBL/GenBank/DDBJ databases">
        <title>Phylogenomics of Brevibacillus.</title>
        <authorList>
            <person name="Dunlap C."/>
        </authorList>
    </citation>
    <scope>NUCLEOTIDE SEQUENCE [LARGE SCALE GENOMIC DNA]</scope>
    <source>
        <strain evidence="3 4">JCM 15774</strain>
    </source>
</reference>
<dbReference type="AlphaFoldDB" id="A0A3M8D642"/>
<dbReference type="EMBL" id="RHHU01000011">
    <property type="protein sequence ID" value="RNB83303.1"/>
    <property type="molecule type" value="Genomic_DNA"/>
</dbReference>
<feature type="domain" description="Fumarylacetoacetase-like C-terminal" evidence="2">
    <location>
        <begin position="100"/>
        <end position="255"/>
    </location>
</feature>
<evidence type="ECO:0000256" key="1">
    <source>
        <dbReference type="ARBA" id="ARBA00023239"/>
    </source>
</evidence>
<gene>
    <name evidence="3" type="ORF">EDM59_19455</name>
</gene>
<keyword evidence="4" id="KW-1185">Reference proteome</keyword>
<keyword evidence="1" id="KW-0456">Lyase</keyword>
<dbReference type="Gene3D" id="3.90.850.10">
    <property type="entry name" value="Fumarylacetoacetase-like, C-terminal domain"/>
    <property type="match status" value="1"/>
</dbReference>
<comment type="caution">
    <text evidence="3">The sequence shown here is derived from an EMBL/GenBank/DDBJ whole genome shotgun (WGS) entry which is preliminary data.</text>
</comment>
<dbReference type="Pfam" id="PF01557">
    <property type="entry name" value="FAA_hydrolase"/>
    <property type="match status" value="1"/>
</dbReference>
<dbReference type="PANTHER" id="PTHR30143:SF0">
    <property type="entry name" value="2-KETO-4-PENTENOATE HYDRATASE"/>
    <property type="match status" value="1"/>
</dbReference>
<dbReference type="Proteomes" id="UP000269573">
    <property type="component" value="Unassembled WGS sequence"/>
</dbReference>
<sequence length="266" mass="28916">MTTETKQDLVEWLLAAERDRREIEKITQRYPDMTIEDAYEIQRQLIAKKEQAGERCIGLKLGLTSRAKQQMMGVHEAIYGYLTDGMLATEWETIAHERFIHPKAEPEIAFLMGEDLQGTNVTAKDVLRATRYVAPAIEIIDSRYENFRFTLPDVVADNCSSAAFVVGSRWVAPGSLDLALAGVVMTINGVIQTTGSGAAVLGHPAASVAWAVNKLGEQGSGLKKGQIILSGALTEAVLFQPGDVIQVSVDGMGSVSFGCQSSRNEI</sequence>
<dbReference type="InterPro" id="IPR050772">
    <property type="entry name" value="Hydratase-Decarb/MhpD_sf"/>
</dbReference>
<dbReference type="InterPro" id="IPR036663">
    <property type="entry name" value="Fumarylacetoacetase_C_sf"/>
</dbReference>
<accession>A0A3M8D642</accession>
<dbReference type="GO" id="GO:0005737">
    <property type="term" value="C:cytoplasm"/>
    <property type="evidence" value="ECO:0007669"/>
    <property type="project" value="TreeGrafter"/>
</dbReference>
<evidence type="ECO:0000313" key="3">
    <source>
        <dbReference type="EMBL" id="RNB83303.1"/>
    </source>
</evidence>
<dbReference type="PANTHER" id="PTHR30143">
    <property type="entry name" value="ACID HYDRATASE"/>
    <property type="match status" value="1"/>
</dbReference>
<dbReference type="SUPFAM" id="SSF56529">
    <property type="entry name" value="FAH"/>
    <property type="match status" value="1"/>
</dbReference>
<proteinExistence type="predicted"/>
<name>A0A3M8D642_9BACL</name>